<dbReference type="InterPro" id="IPR057008">
    <property type="entry name" value="SpoVR-like_C"/>
</dbReference>
<dbReference type="PANTHER" id="PTHR30029:SF2">
    <property type="entry name" value="STAGE V SPORULATION PROTEIN R"/>
    <property type="match status" value="1"/>
</dbReference>
<feature type="domain" description="SpoVR-like C-terminal" evidence="3">
    <location>
        <begin position="410"/>
        <end position="461"/>
    </location>
</feature>
<dbReference type="InterPro" id="IPR007390">
    <property type="entry name" value="Spore_V_R"/>
</dbReference>
<dbReference type="Pfam" id="PF04293">
    <property type="entry name" value="SpoVR"/>
    <property type="match status" value="1"/>
</dbReference>
<feature type="domain" description="SpoVR protein-like N-terminal" evidence="2">
    <location>
        <begin position="9"/>
        <end position="408"/>
    </location>
</feature>
<evidence type="ECO:0000256" key="1">
    <source>
        <dbReference type="SAM" id="MobiDB-lite"/>
    </source>
</evidence>
<feature type="compositionally biased region" description="Basic and acidic residues" evidence="1">
    <location>
        <begin position="169"/>
        <end position="183"/>
    </location>
</feature>
<dbReference type="PANTHER" id="PTHR30029">
    <property type="entry name" value="STAGE V SPORULATION PROTEIN R"/>
    <property type="match status" value="1"/>
</dbReference>
<protein>
    <submittedName>
        <fullName evidence="4">Stage V sporulation protein R</fullName>
    </submittedName>
</protein>
<feature type="region of interest" description="Disordered" evidence="1">
    <location>
        <begin position="169"/>
        <end position="195"/>
    </location>
</feature>
<organism evidence="4 5">
    <name type="scientific">Desulfotomaculum copahuensis</name>
    <dbReference type="NCBI Taxonomy" id="1838280"/>
    <lineage>
        <taxon>Bacteria</taxon>
        <taxon>Bacillati</taxon>
        <taxon>Bacillota</taxon>
        <taxon>Clostridia</taxon>
        <taxon>Eubacteriales</taxon>
        <taxon>Desulfotomaculaceae</taxon>
        <taxon>Desulfotomaculum</taxon>
    </lineage>
</organism>
<gene>
    <name evidence="4" type="ORF">A6M21_01545</name>
</gene>
<dbReference type="Proteomes" id="UP000078532">
    <property type="component" value="Unassembled WGS sequence"/>
</dbReference>
<dbReference type="InterPro" id="IPR056174">
    <property type="entry name" value="SpoVR_N"/>
</dbReference>
<dbReference type="STRING" id="1838280.A6M21_01545"/>
<name>A0A1B7LAT6_9FIRM</name>
<evidence type="ECO:0000313" key="5">
    <source>
        <dbReference type="Proteomes" id="UP000078532"/>
    </source>
</evidence>
<dbReference type="AlphaFoldDB" id="A0A1B7LAT6"/>
<evidence type="ECO:0000313" key="4">
    <source>
        <dbReference type="EMBL" id="OAT79439.1"/>
    </source>
</evidence>
<reference evidence="4 5" key="1">
    <citation type="submission" date="2016-04" db="EMBL/GenBank/DDBJ databases">
        <authorList>
            <person name="Evans L.H."/>
            <person name="Alamgir A."/>
            <person name="Owens N."/>
            <person name="Weber N.D."/>
            <person name="Virtaneva K."/>
            <person name="Barbian K."/>
            <person name="Babar A."/>
            <person name="Rosenke K."/>
        </authorList>
    </citation>
    <scope>NUCLEOTIDE SEQUENCE [LARGE SCALE GENOMIC DNA]</scope>
    <source>
        <strain evidence="4 5">LMa1</strain>
    </source>
</reference>
<evidence type="ECO:0000259" key="2">
    <source>
        <dbReference type="Pfam" id="PF04293"/>
    </source>
</evidence>
<sequence>MIALARDELSLLNEAVEKITAKAGEFGLDFYNMYFEICPADIIYTFGAYGMPTRFSHWTFGKAYHKMKTQYDYNLSRIYEMVINSDPCYAFLLEGNSLIQNKMVIAHVLAHCDFFKNNAYFQHTARYMVESMASAAERFRNYEFNYGKEKVESFLDAVISLQEHVDPRQRIRQRPKDDEEQKKCGCGRGSCGGHQHQKTPYDDLWELDRSECQGHCAEKPKKFPAQPEKDLLTFIMENARDLEDWQRDVIAVIRQEMLYFWPQLETKIMNEGWATYWHLRIMREMDMTEDEAVEFAKMHAGVIETSRMRLNPYHLGLKIFEDIEKRWDKPTEEERKKYGRPGGEGRQKIFEVRETENDISFLRNYLTRELIEEMDLYLYKKVGYDWKVSDKEWEKVRDGIVAGLTNGGFPCIVVEDGDFNKRGELYLRHCYEGIELDVFYLERTLPYVYRLWGRPVHLETVVDNKKVLFTYNGEKNSKKFL</sequence>
<keyword evidence="5" id="KW-1185">Reference proteome</keyword>
<comment type="caution">
    <text evidence="4">The sequence shown here is derived from an EMBL/GenBank/DDBJ whole genome shotgun (WGS) entry which is preliminary data.</text>
</comment>
<dbReference type="Pfam" id="PF24755">
    <property type="entry name" value="SpoVR_C"/>
    <property type="match status" value="1"/>
</dbReference>
<evidence type="ECO:0000259" key="3">
    <source>
        <dbReference type="Pfam" id="PF24755"/>
    </source>
</evidence>
<proteinExistence type="predicted"/>
<dbReference type="EMBL" id="LYVF01000197">
    <property type="protein sequence ID" value="OAT79439.1"/>
    <property type="molecule type" value="Genomic_DNA"/>
</dbReference>
<accession>A0A1B7LAT6</accession>